<keyword evidence="4 6" id="KW-0472">Membrane</keyword>
<reference evidence="7 8" key="1">
    <citation type="submission" date="2020-08" db="EMBL/GenBank/DDBJ databases">
        <title>Plant Genome Project.</title>
        <authorList>
            <person name="Zhang R.-G."/>
        </authorList>
    </citation>
    <scope>NUCLEOTIDE SEQUENCE [LARGE SCALE GENOMIC DNA]</scope>
    <source>
        <tissue evidence="7">Rhizome</tissue>
    </source>
</reference>
<dbReference type="AlphaFoldDB" id="A0A8J5BH02"/>
<keyword evidence="2 6" id="KW-0812">Transmembrane</keyword>
<evidence type="ECO:0008006" key="9">
    <source>
        <dbReference type="Google" id="ProtNLM"/>
    </source>
</evidence>
<keyword evidence="5" id="KW-0604">Photosystem II</keyword>
<dbReference type="GO" id="GO:0009523">
    <property type="term" value="C:photosystem II"/>
    <property type="evidence" value="ECO:0007669"/>
    <property type="project" value="UniProtKB-KW"/>
</dbReference>
<comment type="caution">
    <text evidence="7">The sequence shown here is derived from an EMBL/GenBank/DDBJ whole genome shotgun (WGS) entry which is preliminary data.</text>
</comment>
<dbReference type="Proteomes" id="UP000734854">
    <property type="component" value="Unassembled WGS sequence"/>
</dbReference>
<dbReference type="InterPro" id="IPR009518">
    <property type="entry name" value="PSII_PsbX"/>
</dbReference>
<dbReference type="Gene3D" id="1.20.5.510">
    <property type="entry name" value="Single helix bin"/>
    <property type="match status" value="1"/>
</dbReference>
<feature type="transmembrane region" description="Helical" evidence="6">
    <location>
        <begin position="123"/>
        <end position="144"/>
    </location>
</feature>
<keyword evidence="1" id="KW-0602">Photosynthesis</keyword>
<dbReference type="PANTHER" id="PTHR34455:SF1">
    <property type="entry name" value="OS07G0673550 PROTEIN"/>
    <property type="match status" value="1"/>
</dbReference>
<keyword evidence="3 6" id="KW-1133">Transmembrane helix</keyword>
<feature type="transmembrane region" description="Helical" evidence="6">
    <location>
        <begin position="156"/>
        <end position="177"/>
    </location>
</feature>
<protein>
    <recommendedName>
        <fullName evidence="9">Ultraviolet-B-repressible protein</fullName>
    </recommendedName>
</protein>
<evidence type="ECO:0000256" key="4">
    <source>
        <dbReference type="ARBA" id="ARBA00023136"/>
    </source>
</evidence>
<keyword evidence="8" id="KW-1185">Reference proteome</keyword>
<evidence type="ECO:0000256" key="1">
    <source>
        <dbReference type="ARBA" id="ARBA00022531"/>
    </source>
</evidence>
<dbReference type="GO" id="GO:0015979">
    <property type="term" value="P:photosynthesis"/>
    <property type="evidence" value="ECO:0007669"/>
    <property type="project" value="UniProtKB-KW"/>
</dbReference>
<name>A0A8J5BH02_ZINOF</name>
<evidence type="ECO:0000313" key="8">
    <source>
        <dbReference type="Proteomes" id="UP000734854"/>
    </source>
</evidence>
<evidence type="ECO:0000256" key="6">
    <source>
        <dbReference type="SAM" id="Phobius"/>
    </source>
</evidence>
<dbReference type="Pfam" id="PF06596">
    <property type="entry name" value="PsbX"/>
    <property type="match status" value="1"/>
</dbReference>
<evidence type="ECO:0000256" key="2">
    <source>
        <dbReference type="ARBA" id="ARBA00022692"/>
    </source>
</evidence>
<dbReference type="EMBL" id="JACMSC010000020">
    <property type="protein sequence ID" value="KAG6471976.1"/>
    <property type="molecule type" value="Genomic_DNA"/>
</dbReference>
<organism evidence="7 8">
    <name type="scientific">Zingiber officinale</name>
    <name type="common">Ginger</name>
    <name type="synonym">Amomum zingiber</name>
    <dbReference type="NCBI Taxonomy" id="94328"/>
    <lineage>
        <taxon>Eukaryota</taxon>
        <taxon>Viridiplantae</taxon>
        <taxon>Streptophyta</taxon>
        <taxon>Embryophyta</taxon>
        <taxon>Tracheophyta</taxon>
        <taxon>Spermatophyta</taxon>
        <taxon>Magnoliopsida</taxon>
        <taxon>Liliopsida</taxon>
        <taxon>Zingiberales</taxon>
        <taxon>Zingiberaceae</taxon>
        <taxon>Zingiber</taxon>
    </lineage>
</organism>
<accession>A0A8J5BH02</accession>
<sequence>MYREDNLNHVSGNHNIPRMIHTLTWQTETNPNQLPLSIYRLSTLHSSITQEDSATLPRPFCLSSMALTSAVTMSKPAISFSRPFTGSETFFQPLMLPAHTASGRRPGAQLKVRALSSSEKEKALGGLAAAAMVAALVIPEVAEAAQPGISPSLKNFLLSIVSGGVVVGVIAGAVVAVSNFDPVKRS</sequence>
<gene>
    <name evidence="7" type="ORF">ZIOFF_069431</name>
</gene>
<proteinExistence type="predicted"/>
<evidence type="ECO:0000256" key="5">
    <source>
        <dbReference type="ARBA" id="ARBA00023276"/>
    </source>
</evidence>
<dbReference type="PANTHER" id="PTHR34455">
    <property type="entry name" value="OS07G0673550 PROTEIN"/>
    <property type="match status" value="1"/>
</dbReference>
<evidence type="ECO:0000313" key="7">
    <source>
        <dbReference type="EMBL" id="KAG6471976.1"/>
    </source>
</evidence>
<evidence type="ECO:0000256" key="3">
    <source>
        <dbReference type="ARBA" id="ARBA00022989"/>
    </source>
</evidence>